<dbReference type="AlphaFoldDB" id="A0AAV9DRX3"/>
<feature type="domain" description="Nucleoprotein TPR/MLP1-2" evidence="5">
    <location>
        <begin position="621"/>
        <end position="748"/>
    </location>
</feature>
<dbReference type="InterPro" id="IPR012929">
    <property type="entry name" value="Nucleoprot-TPR/MLP1-2_dom"/>
</dbReference>
<evidence type="ECO:0000313" key="8">
    <source>
        <dbReference type="Proteomes" id="UP001180020"/>
    </source>
</evidence>
<dbReference type="GO" id="GO:0005643">
    <property type="term" value="C:nuclear pore"/>
    <property type="evidence" value="ECO:0007669"/>
    <property type="project" value="TreeGrafter"/>
</dbReference>
<evidence type="ECO:0000256" key="4">
    <source>
        <dbReference type="SAM" id="Coils"/>
    </source>
</evidence>
<feature type="coiled-coil region" evidence="4">
    <location>
        <begin position="843"/>
        <end position="905"/>
    </location>
</feature>
<organism evidence="7 8">
    <name type="scientific">Acorus calamus</name>
    <name type="common">Sweet flag</name>
    <dbReference type="NCBI Taxonomy" id="4465"/>
    <lineage>
        <taxon>Eukaryota</taxon>
        <taxon>Viridiplantae</taxon>
        <taxon>Streptophyta</taxon>
        <taxon>Embryophyta</taxon>
        <taxon>Tracheophyta</taxon>
        <taxon>Spermatophyta</taxon>
        <taxon>Magnoliopsida</taxon>
        <taxon>Liliopsida</taxon>
        <taxon>Acoraceae</taxon>
        <taxon>Acorus</taxon>
    </lineage>
</organism>
<reference evidence="7" key="2">
    <citation type="submission" date="2023-06" db="EMBL/GenBank/DDBJ databases">
        <authorList>
            <person name="Ma L."/>
            <person name="Liu K.-W."/>
            <person name="Li Z."/>
            <person name="Hsiao Y.-Y."/>
            <person name="Qi Y."/>
            <person name="Fu T."/>
            <person name="Tang G."/>
            <person name="Zhang D."/>
            <person name="Sun W.-H."/>
            <person name="Liu D.-K."/>
            <person name="Li Y."/>
            <person name="Chen G.-Z."/>
            <person name="Liu X.-D."/>
            <person name="Liao X.-Y."/>
            <person name="Jiang Y.-T."/>
            <person name="Yu X."/>
            <person name="Hao Y."/>
            <person name="Huang J."/>
            <person name="Zhao X.-W."/>
            <person name="Ke S."/>
            <person name="Chen Y.-Y."/>
            <person name="Wu W.-L."/>
            <person name="Hsu J.-L."/>
            <person name="Lin Y.-F."/>
            <person name="Huang M.-D."/>
            <person name="Li C.-Y."/>
            <person name="Huang L."/>
            <person name="Wang Z.-W."/>
            <person name="Zhao X."/>
            <person name="Zhong W.-Y."/>
            <person name="Peng D.-H."/>
            <person name="Ahmad S."/>
            <person name="Lan S."/>
            <person name="Zhang J.-S."/>
            <person name="Tsai W.-C."/>
            <person name="Van De Peer Y."/>
            <person name="Liu Z.-J."/>
        </authorList>
    </citation>
    <scope>NUCLEOTIDE SEQUENCE</scope>
    <source>
        <strain evidence="7">CP</strain>
        <tissue evidence="7">Leaves</tissue>
    </source>
</reference>
<dbReference type="PANTHER" id="PTHR18898:SF2">
    <property type="entry name" value="NUCLEOPROTEIN TPR"/>
    <property type="match status" value="1"/>
</dbReference>
<accession>A0AAV9DRX3</accession>
<dbReference type="SUPFAM" id="SSF90257">
    <property type="entry name" value="Myosin rod fragments"/>
    <property type="match status" value="1"/>
</dbReference>
<evidence type="ECO:0000259" key="6">
    <source>
        <dbReference type="Pfam" id="PF25785"/>
    </source>
</evidence>
<gene>
    <name evidence="7" type="primary">NUA</name>
    <name evidence="7" type="ORF">QJS10_CPB11g01702</name>
</gene>
<feature type="coiled-coil region" evidence="4">
    <location>
        <begin position="516"/>
        <end position="751"/>
    </location>
</feature>
<dbReference type="PANTHER" id="PTHR18898">
    <property type="entry name" value="NUCLEOPROTEIN TPR-RELATED"/>
    <property type="match status" value="1"/>
</dbReference>
<feature type="coiled-coil region" evidence="4">
    <location>
        <begin position="341"/>
        <end position="456"/>
    </location>
</feature>
<dbReference type="EMBL" id="JAUJYO010000011">
    <property type="protein sequence ID" value="KAK1303865.1"/>
    <property type="molecule type" value="Genomic_DNA"/>
</dbReference>
<evidence type="ECO:0000259" key="5">
    <source>
        <dbReference type="Pfam" id="PF07926"/>
    </source>
</evidence>
<name>A0AAV9DRX3_ACOCL</name>
<keyword evidence="2 4" id="KW-0175">Coiled coil</keyword>
<sequence>MYEKYQEAADALRHEQLGRKHSEALLKRVLSEIEERSEFILEERAEHDRMVEAYDLMNHKLQQSRSELASRENTIQELKAELKRHEREYNVAQKEILDLETQVTVLLKECRDVQLRCSGMGEVLDGDIIPGDVVQHNTESDADKVISEHLLTFRDIKGLVEQNVHLRSLVRDLSRHNEERDAELKESFKVELQKHIDEATSKVSVVLKRSEEQGRMIESLHSSVAMYKRLYEEAHKPRSDFSQSAEPILEDRRADLMLLIEGSQEATRKTHQQLVERAKNLEDDLVKSRSEVMSLRLERDKLAMESKFVRERLDSFIREYEHQRDEANGIRARNVEFTQLIIDYQRRLRESSDSLQASEENVRKLSMEVSILKHEREIMVNSEKRASEEVQSLSDRVRRLQASLDTIQSSQEARDDARAMERRMQDDYIRRTERDWAEAKAELQEERDRVRMLTLEKDKKIEHAMGQMDELRKELLMLCINCCFEARAAAAEARYSELKAKAESSGTKDVGLDASHTSISSMTEKLKEEMEKLKEEAQINKDYMQQYKQIAQVNEIALKQIEAAHEEYKSESEKKKKTLEAEILSLSEKVSELESDVILKSSEASSAVSAKEDALLAAQSDIERLNEESSMKTSQIVAMEFQINQLKEDLEKEHLRWRSAQDNYERQVILQSETIQELTKTSEALASVQAELVDLRRLANSQKAEKEELHTRWDTERLVLLESKNEAERKYNEMNEQNHILHKRLEELHVKFADRERSSAGISSSMISSEVKGENDLQNVINYLRRSKEIAETEICLLKQEKQRLQSQLDSALKASETAQSLLNAEREHSRTIMFSDEEFKSLQLQVREINLLRESNMQLREENKHNFEEYQKFREMAQKARMEIEELSSQLKEKQLQVDAYHKEVGLKNVEIMNLENKFTELLESSSKVSAAEHEQIKNDLQQTKEILRDTEADLVEKVNLVSELQAKVSQLTQELESRQLELRERDTKINDFLQMEANFKSENEKIRRLIIT</sequence>
<comment type="caution">
    <text evidence="7">The sequence shown here is derived from an EMBL/GenBank/DDBJ whole genome shotgun (WGS) entry which is preliminary data.</text>
</comment>
<protein>
    <submittedName>
        <fullName evidence="7">Nuclear-pore anchor</fullName>
    </submittedName>
</protein>
<evidence type="ECO:0000256" key="2">
    <source>
        <dbReference type="ARBA" id="ARBA00023054"/>
    </source>
</evidence>
<proteinExistence type="predicted"/>
<dbReference type="GO" id="GO:0006406">
    <property type="term" value="P:mRNA export from nucleus"/>
    <property type="evidence" value="ECO:0007669"/>
    <property type="project" value="TreeGrafter"/>
</dbReference>
<evidence type="ECO:0000256" key="3">
    <source>
        <dbReference type="ARBA" id="ARBA00023242"/>
    </source>
</evidence>
<comment type="subcellular location">
    <subcellularLocation>
        <location evidence="1">Nucleus</location>
    </subcellularLocation>
</comment>
<dbReference type="Proteomes" id="UP001180020">
    <property type="component" value="Unassembled WGS sequence"/>
</dbReference>
<dbReference type="GO" id="GO:0006606">
    <property type="term" value="P:protein import into nucleus"/>
    <property type="evidence" value="ECO:0007669"/>
    <property type="project" value="InterPro"/>
</dbReference>
<feature type="coiled-coil region" evidence="4">
    <location>
        <begin position="264"/>
        <end position="298"/>
    </location>
</feature>
<keyword evidence="3" id="KW-0539">Nucleus</keyword>
<reference evidence="7" key="1">
    <citation type="journal article" date="2023" name="Nat. Commun.">
        <title>Diploid and tetraploid genomes of Acorus and the evolution of monocots.</title>
        <authorList>
            <person name="Ma L."/>
            <person name="Liu K.W."/>
            <person name="Li Z."/>
            <person name="Hsiao Y.Y."/>
            <person name="Qi Y."/>
            <person name="Fu T."/>
            <person name="Tang G.D."/>
            <person name="Zhang D."/>
            <person name="Sun W.H."/>
            <person name="Liu D.K."/>
            <person name="Li Y."/>
            <person name="Chen G.Z."/>
            <person name="Liu X.D."/>
            <person name="Liao X.Y."/>
            <person name="Jiang Y.T."/>
            <person name="Yu X."/>
            <person name="Hao Y."/>
            <person name="Huang J."/>
            <person name="Zhao X.W."/>
            <person name="Ke S."/>
            <person name="Chen Y.Y."/>
            <person name="Wu W.L."/>
            <person name="Hsu J.L."/>
            <person name="Lin Y.F."/>
            <person name="Huang M.D."/>
            <person name="Li C.Y."/>
            <person name="Huang L."/>
            <person name="Wang Z.W."/>
            <person name="Zhao X."/>
            <person name="Zhong W.Y."/>
            <person name="Peng D.H."/>
            <person name="Ahmad S."/>
            <person name="Lan S."/>
            <person name="Zhang J.S."/>
            <person name="Tsai W.C."/>
            <person name="Van de Peer Y."/>
            <person name="Liu Z.J."/>
        </authorList>
    </citation>
    <scope>NUCLEOTIDE SEQUENCE</scope>
    <source>
        <strain evidence="7">CP</strain>
    </source>
</reference>
<dbReference type="Pfam" id="PF07926">
    <property type="entry name" value="TPR_MLP1_2"/>
    <property type="match status" value="1"/>
</dbReference>
<dbReference type="GO" id="GO:0017056">
    <property type="term" value="F:structural constituent of nuclear pore"/>
    <property type="evidence" value="ECO:0007669"/>
    <property type="project" value="TreeGrafter"/>
</dbReference>
<feature type="coiled-coil region" evidence="4">
    <location>
        <begin position="61"/>
        <end position="109"/>
    </location>
</feature>
<dbReference type="InterPro" id="IPR057974">
    <property type="entry name" value="NUA/TPR/MLP1-2-like_dom"/>
</dbReference>
<evidence type="ECO:0000256" key="1">
    <source>
        <dbReference type="ARBA" id="ARBA00004123"/>
    </source>
</evidence>
<dbReference type="Pfam" id="PF25785">
    <property type="entry name" value="TPR"/>
    <property type="match status" value="1"/>
</dbReference>
<keyword evidence="8" id="KW-1185">Reference proteome</keyword>
<evidence type="ECO:0000313" key="7">
    <source>
        <dbReference type="EMBL" id="KAK1303865.1"/>
    </source>
</evidence>
<feature type="coiled-coil region" evidence="4">
    <location>
        <begin position="932"/>
        <end position="983"/>
    </location>
</feature>
<feature type="domain" description="NUA/TPR/MLP1-2-like" evidence="6">
    <location>
        <begin position="75"/>
        <end position="181"/>
    </location>
</feature>